<feature type="region of interest" description="Disordered" evidence="1">
    <location>
        <begin position="120"/>
        <end position="149"/>
    </location>
</feature>
<sequence length="372" mass="41545">EVTYNVLILPYAEIKKDDVKKWSGTSTILTLHLDEPFDTFKAQILCKIDKETSPATLSFDNYKAFFSIVRISPKPTSLSDEDDYKELIKCLMKIKEPIVTIYVQELSDLKKVCRKDRASYKENGSSGEDSSDEGQRRKRKKKKTQKTKALNRNITKLTDRWVCHKKPGCHSEHCFVNPGDGGSHIPLSFPLLDCWASAMEKGPEYATLEMPPNHSHFSMVPIELLGHQSLLAVRCQQQQANEQAKKLVATPAPASSGPVVNVNFPPELFQAIRGLSAPMASQFPSQNLAPAMHPAPSLLSPAQLTSLGPQLTLIDFCSMYEISDTLRKKLLEHGFNSSHSLRYVTIDDLQKVGLLCGELAELKDAISRWCGE</sequence>
<dbReference type="InterPro" id="IPR010995">
    <property type="entry name" value="DNA_repair_Rad51/TF_NusA_a-hlx"/>
</dbReference>
<reference evidence="2" key="1">
    <citation type="journal article" date="2020" name="New Phytol.">
        <title>Comparative genomics reveals dynamic genome evolution in host specialist ectomycorrhizal fungi.</title>
        <authorList>
            <person name="Lofgren L.A."/>
            <person name="Nguyen N.H."/>
            <person name="Vilgalys R."/>
            <person name="Ruytinx J."/>
            <person name="Liao H.L."/>
            <person name="Branco S."/>
            <person name="Kuo A."/>
            <person name="LaButti K."/>
            <person name="Lipzen A."/>
            <person name="Andreopoulos W."/>
            <person name="Pangilinan J."/>
            <person name="Riley R."/>
            <person name="Hundley H."/>
            <person name="Na H."/>
            <person name="Barry K."/>
            <person name="Grigoriev I.V."/>
            <person name="Stajich J.E."/>
            <person name="Kennedy P.G."/>
        </authorList>
    </citation>
    <scope>NUCLEOTIDE SEQUENCE</scope>
    <source>
        <strain evidence="2">S12</strain>
    </source>
</reference>
<protein>
    <recommendedName>
        <fullName evidence="4">SAM domain-containing protein</fullName>
    </recommendedName>
</protein>
<gene>
    <name evidence="2" type="ORF">HD556DRAFT_1237028</name>
</gene>
<proteinExistence type="predicted"/>
<feature type="compositionally biased region" description="Basic residues" evidence="1">
    <location>
        <begin position="136"/>
        <end position="146"/>
    </location>
</feature>
<organism evidence="2 3">
    <name type="scientific">Suillus plorans</name>
    <dbReference type="NCBI Taxonomy" id="116603"/>
    <lineage>
        <taxon>Eukaryota</taxon>
        <taxon>Fungi</taxon>
        <taxon>Dikarya</taxon>
        <taxon>Basidiomycota</taxon>
        <taxon>Agaricomycotina</taxon>
        <taxon>Agaricomycetes</taxon>
        <taxon>Agaricomycetidae</taxon>
        <taxon>Boletales</taxon>
        <taxon>Suillineae</taxon>
        <taxon>Suillaceae</taxon>
        <taxon>Suillus</taxon>
    </lineage>
</organism>
<evidence type="ECO:0008006" key="4">
    <source>
        <dbReference type="Google" id="ProtNLM"/>
    </source>
</evidence>
<dbReference type="GO" id="GO:0000166">
    <property type="term" value="F:nucleotide binding"/>
    <property type="evidence" value="ECO:0007669"/>
    <property type="project" value="InterPro"/>
</dbReference>
<keyword evidence="3" id="KW-1185">Reference proteome</keyword>
<comment type="caution">
    <text evidence="2">The sequence shown here is derived from an EMBL/GenBank/DDBJ whole genome shotgun (WGS) entry which is preliminary data.</text>
</comment>
<dbReference type="EMBL" id="JABBWE010000027">
    <property type="protein sequence ID" value="KAG1794193.1"/>
    <property type="molecule type" value="Genomic_DNA"/>
</dbReference>
<dbReference type="AlphaFoldDB" id="A0A9P7ARZ8"/>
<evidence type="ECO:0000313" key="2">
    <source>
        <dbReference type="EMBL" id="KAG1794193.1"/>
    </source>
</evidence>
<dbReference type="OrthoDB" id="3063862at2759"/>
<dbReference type="GeneID" id="64591631"/>
<feature type="non-terminal residue" evidence="2">
    <location>
        <position position="372"/>
    </location>
</feature>
<accession>A0A9P7ARZ8</accession>
<dbReference type="RefSeq" id="XP_041160421.1">
    <property type="nucleotide sequence ID" value="XM_041297867.1"/>
</dbReference>
<evidence type="ECO:0000256" key="1">
    <source>
        <dbReference type="SAM" id="MobiDB-lite"/>
    </source>
</evidence>
<dbReference type="Proteomes" id="UP000719766">
    <property type="component" value="Unassembled WGS sequence"/>
</dbReference>
<evidence type="ECO:0000313" key="3">
    <source>
        <dbReference type="Proteomes" id="UP000719766"/>
    </source>
</evidence>
<name>A0A9P7ARZ8_9AGAM</name>
<dbReference type="SUPFAM" id="SSF47794">
    <property type="entry name" value="Rad51 N-terminal domain-like"/>
    <property type="match status" value="1"/>
</dbReference>